<dbReference type="PANTHER" id="PTHR43801:SF1">
    <property type="entry name" value="POLYPRENYL SYNTHETASE"/>
    <property type="match status" value="1"/>
</dbReference>
<dbReference type="InterPro" id="IPR017896">
    <property type="entry name" value="4Fe4S_Fe-S-bd"/>
</dbReference>
<dbReference type="InterPro" id="IPR002829">
    <property type="entry name" value="DUF116"/>
</dbReference>
<organism evidence="2 3">
    <name type="scientific">Candidatus Methanoperedens nitratireducens</name>
    <dbReference type="NCBI Taxonomy" id="1392998"/>
    <lineage>
        <taxon>Archaea</taxon>
        <taxon>Methanobacteriati</taxon>
        <taxon>Methanobacteriota</taxon>
        <taxon>Stenosarchaea group</taxon>
        <taxon>Methanomicrobia</taxon>
        <taxon>Methanosarcinales</taxon>
        <taxon>ANME-2 cluster</taxon>
        <taxon>Candidatus Methanoperedentaceae</taxon>
        <taxon>Candidatus Methanoperedens</taxon>
    </lineage>
</organism>
<dbReference type="PROSITE" id="PS51379">
    <property type="entry name" value="4FE4S_FER_2"/>
    <property type="match status" value="2"/>
</dbReference>
<comment type="caution">
    <text evidence="2">The sequence shown here is derived from an EMBL/GenBank/DDBJ whole genome shotgun (WGS) entry which is preliminary data.</text>
</comment>
<evidence type="ECO:0000259" key="1">
    <source>
        <dbReference type="PROSITE" id="PS51379"/>
    </source>
</evidence>
<feature type="domain" description="4Fe-4S ferredoxin-type" evidence="1">
    <location>
        <begin position="117"/>
        <end position="146"/>
    </location>
</feature>
<feature type="domain" description="4Fe-4S ferredoxin-type" evidence="1">
    <location>
        <begin position="148"/>
        <end position="179"/>
    </location>
</feature>
<protein>
    <submittedName>
        <fullName evidence="2">Ferredoxin</fullName>
    </submittedName>
</protein>
<evidence type="ECO:0000313" key="2">
    <source>
        <dbReference type="EMBL" id="KPQ41733.1"/>
    </source>
</evidence>
<evidence type="ECO:0000313" key="3">
    <source>
        <dbReference type="Proteomes" id="UP000050360"/>
    </source>
</evidence>
<name>A0A0P8A173_9EURY</name>
<accession>A0A0P8A173</accession>
<dbReference type="AlphaFoldDB" id="A0A0P8A173"/>
<reference evidence="2 3" key="1">
    <citation type="submission" date="2015-09" db="EMBL/GenBank/DDBJ databases">
        <title>A metagenomics-based metabolic model of nitrate-dependent anaerobic oxidation of methane by Methanoperedens-like archaea.</title>
        <authorList>
            <person name="Arshad A."/>
            <person name="Speth D.R."/>
            <person name="De Graaf R.M."/>
            <person name="Op Den Camp H.J."/>
            <person name="Jetten M.S."/>
            <person name="Welte C.U."/>
        </authorList>
    </citation>
    <scope>NUCLEOTIDE SEQUENCE [LARGE SCALE GENOMIC DNA]</scope>
</reference>
<dbReference type="PANTHER" id="PTHR43801">
    <property type="entry name" value="NUCLEOTIDE-BINDING PROTEIN-RELATED"/>
    <property type="match status" value="1"/>
</dbReference>
<dbReference type="EMBL" id="LKCM01000310">
    <property type="protein sequence ID" value="KPQ41733.1"/>
    <property type="molecule type" value="Genomic_DNA"/>
</dbReference>
<dbReference type="Gene3D" id="3.30.70.20">
    <property type="match status" value="1"/>
</dbReference>
<sequence length="408" mass="45801">MVGIVMCQCRGRGFFNQADFGKLSTYIRENHDVKYISEHPYLCSPTLGLPFLNSLLKNDKIVTLACYQRSQKWLFKSCEGELVHVNMRDLGLSEVITEMKNILPSKNGENTEEIHEWFPVIDYDRCTGCGSCFDFCIFGVFDIQEDQGGVKVANPYNCKDNCPACARDCPEEAIIFAKSTEKWVSGGEGEGSSEAAVFTVKDFEYPGRARKVSNIPDLDDRQKIRELIYTNKESIDCIDATGAKILNHLGLPSKYLDFTIAELKTQILSEDFSKIPYNKRVLIVPHCLRDSEKCRNHYEPLETGLQLICEDCGSENCKINPIIKVARELGYTIYISEGATVVLRMLKERKANAFFAVACLDSLMKAIPIVDSLKIPSGGLPLLKGGCKNTDIEIDTVIKRIRLNKVIS</sequence>
<dbReference type="Proteomes" id="UP000050360">
    <property type="component" value="Unassembled WGS sequence"/>
</dbReference>
<proteinExistence type="predicted"/>
<gene>
    <name evidence="2" type="ORF">MPEBLZ_03698</name>
</gene>
<dbReference type="Pfam" id="PF01976">
    <property type="entry name" value="DUF116"/>
    <property type="match status" value="1"/>
</dbReference>
<dbReference type="Pfam" id="PF13237">
    <property type="entry name" value="Fer4_10"/>
    <property type="match status" value="1"/>
</dbReference>
<dbReference type="SUPFAM" id="SSF54862">
    <property type="entry name" value="4Fe-4S ferredoxins"/>
    <property type="match status" value="1"/>
</dbReference>